<dbReference type="AlphaFoldDB" id="A0A346Y1X5"/>
<dbReference type="Pfam" id="PF13559">
    <property type="entry name" value="DUF4129"/>
    <property type="match status" value="1"/>
</dbReference>
<dbReference type="Proteomes" id="UP000264006">
    <property type="component" value="Chromosome"/>
</dbReference>
<dbReference type="EMBL" id="CP031165">
    <property type="protein sequence ID" value="AXV08472.1"/>
    <property type="molecule type" value="Genomic_DNA"/>
</dbReference>
<feature type="transmembrane region" description="Helical" evidence="1">
    <location>
        <begin position="61"/>
        <end position="81"/>
    </location>
</feature>
<name>A0A346Y1X5_9ACTN</name>
<dbReference type="OrthoDB" id="3389322at2"/>
<dbReference type="InterPro" id="IPR025403">
    <property type="entry name" value="TgpA-like_C"/>
</dbReference>
<dbReference type="KEGG" id="euz:DVS28_a3800"/>
<proteinExistence type="predicted"/>
<keyword evidence="1" id="KW-0472">Membrane</keyword>
<keyword evidence="1" id="KW-1133">Transmembrane helix</keyword>
<evidence type="ECO:0000259" key="2">
    <source>
        <dbReference type="Pfam" id="PF13559"/>
    </source>
</evidence>
<sequence length="216" mass="22823">MTPLLAQASAEEVRRAVEEVLARPEYRQAASGDSLLDRLFDAVMEQLGRLLLRLAGQGGDGSWVGSLVLAVLVVAIALVVWRTLSRFRRGHTVDPVVDGPTGRPARDWGTEAAEHAAAGRYRDALRCRYRETVALLAGAGLLEEIPGRTTGEYAAELADALPSAGSAFDGLTRLFEAAWYGRRTVTAEDLQEGLDAQAAVVAAGSLAAPVGDGGRA</sequence>
<evidence type="ECO:0000313" key="3">
    <source>
        <dbReference type="EMBL" id="AXV08472.1"/>
    </source>
</evidence>
<dbReference type="RefSeq" id="WP_114592811.1">
    <property type="nucleotide sequence ID" value="NZ_CP031165.1"/>
</dbReference>
<keyword evidence="4" id="KW-1185">Reference proteome</keyword>
<keyword evidence="1" id="KW-0812">Transmembrane</keyword>
<reference evidence="3 4" key="1">
    <citation type="submission" date="2018-09" db="EMBL/GenBank/DDBJ databases">
        <title>Complete genome sequence of Euzebya sp. DY32-46 isolated from seawater of Pacific Ocean.</title>
        <authorList>
            <person name="Xu L."/>
            <person name="Wu Y.-H."/>
            <person name="Xu X.-W."/>
        </authorList>
    </citation>
    <scope>NUCLEOTIDE SEQUENCE [LARGE SCALE GENOMIC DNA]</scope>
    <source>
        <strain evidence="3 4">DY32-46</strain>
    </source>
</reference>
<accession>A0A346Y1X5</accession>
<organism evidence="3 4">
    <name type="scientific">Euzebya pacifica</name>
    <dbReference type="NCBI Taxonomy" id="1608957"/>
    <lineage>
        <taxon>Bacteria</taxon>
        <taxon>Bacillati</taxon>
        <taxon>Actinomycetota</taxon>
        <taxon>Nitriliruptoria</taxon>
        <taxon>Euzebyales</taxon>
    </lineage>
</organism>
<feature type="domain" description="Protein-glutamine gamma-glutamyltransferase-like C-terminal" evidence="2">
    <location>
        <begin position="128"/>
        <end position="195"/>
    </location>
</feature>
<evidence type="ECO:0000313" key="4">
    <source>
        <dbReference type="Proteomes" id="UP000264006"/>
    </source>
</evidence>
<gene>
    <name evidence="3" type="ORF">DVS28_a3800</name>
</gene>
<protein>
    <submittedName>
        <fullName evidence="3">Integral membrane protein</fullName>
    </submittedName>
</protein>
<evidence type="ECO:0000256" key="1">
    <source>
        <dbReference type="SAM" id="Phobius"/>
    </source>
</evidence>